<comment type="similarity">
    <text evidence="2">Belongs to the TDE1 family.</text>
</comment>
<evidence type="ECO:0000256" key="3">
    <source>
        <dbReference type="ARBA" id="ARBA00022692"/>
    </source>
</evidence>
<keyword evidence="8" id="KW-1185">Reference proteome</keyword>
<dbReference type="InterPro" id="IPR005016">
    <property type="entry name" value="TDE1/TMS"/>
</dbReference>
<dbReference type="Pfam" id="PF03348">
    <property type="entry name" value="Serinc"/>
    <property type="match status" value="1"/>
</dbReference>
<evidence type="ECO:0008006" key="9">
    <source>
        <dbReference type="Google" id="ProtNLM"/>
    </source>
</evidence>
<dbReference type="EMBL" id="CAWYQH010000130">
    <property type="protein sequence ID" value="CAK8692505.1"/>
    <property type="molecule type" value="Genomic_DNA"/>
</dbReference>
<keyword evidence="3 6" id="KW-0812">Transmembrane</keyword>
<name>A0ABP0GQI7_CLALP</name>
<feature type="transmembrane region" description="Helical" evidence="6">
    <location>
        <begin position="406"/>
        <end position="427"/>
    </location>
</feature>
<feature type="transmembrane region" description="Helical" evidence="6">
    <location>
        <begin position="270"/>
        <end position="288"/>
    </location>
</feature>
<feature type="transmembrane region" description="Helical" evidence="6">
    <location>
        <begin position="204"/>
        <end position="229"/>
    </location>
</feature>
<feature type="transmembrane region" description="Helical" evidence="6">
    <location>
        <begin position="447"/>
        <end position="466"/>
    </location>
</feature>
<accession>A0ABP0GQI7</accession>
<reference evidence="7 8" key="1">
    <citation type="submission" date="2024-02" db="EMBL/GenBank/DDBJ databases">
        <authorList>
            <person name="Daric V."/>
            <person name="Darras S."/>
        </authorList>
    </citation>
    <scope>NUCLEOTIDE SEQUENCE [LARGE SCALE GENOMIC DNA]</scope>
</reference>
<evidence type="ECO:0000256" key="6">
    <source>
        <dbReference type="SAM" id="Phobius"/>
    </source>
</evidence>
<comment type="caution">
    <text evidence="7">The sequence shown here is derived from an EMBL/GenBank/DDBJ whole genome shotgun (WGS) entry which is preliminary data.</text>
</comment>
<feature type="transmembrane region" description="Helical" evidence="6">
    <location>
        <begin position="164"/>
        <end position="183"/>
    </location>
</feature>
<evidence type="ECO:0000256" key="2">
    <source>
        <dbReference type="ARBA" id="ARBA00006665"/>
    </source>
</evidence>
<keyword evidence="5 6" id="KW-0472">Membrane</keyword>
<feature type="transmembrane region" description="Helical" evidence="6">
    <location>
        <begin position="333"/>
        <end position="351"/>
    </location>
</feature>
<comment type="subcellular location">
    <subcellularLocation>
        <location evidence="1">Membrane</location>
        <topology evidence="1">Multi-pass membrane protein</topology>
    </subcellularLocation>
</comment>
<gene>
    <name evidence="7" type="ORF">CVLEPA_LOCUS25769</name>
</gene>
<keyword evidence="4 6" id="KW-1133">Transmembrane helix</keyword>
<feature type="transmembrane region" description="Helical" evidence="6">
    <location>
        <begin position="241"/>
        <end position="258"/>
    </location>
</feature>
<feature type="transmembrane region" description="Helical" evidence="6">
    <location>
        <begin position="132"/>
        <end position="152"/>
    </location>
</feature>
<feature type="transmembrane region" description="Helical" evidence="6">
    <location>
        <begin position="40"/>
        <end position="61"/>
    </location>
</feature>
<evidence type="ECO:0000313" key="8">
    <source>
        <dbReference type="Proteomes" id="UP001642483"/>
    </source>
</evidence>
<dbReference type="PANTHER" id="PTHR10383">
    <property type="entry name" value="SERINE INCORPORATOR"/>
    <property type="match status" value="1"/>
</dbReference>
<sequence length="472" mass="51847">MCLGLGACAASQVACCCGSAACSMCCRACPSCKNSTSSRIVYALLLFVGTVAACIMLIPGLEEKLKQIPTFCEGGAGTGGLSPTSGLVNCDILAGYLAVYRVCFALAGFFALFCLLMICVKSSRDPRAKIHNGFWFFKILILIGITVGAFFIPRGAFGMSWHYIGMFGAFCFILIQLVLLVDFAHAWNDFMLEKREDADSPRCWTILLILATFLNYAVMIAAVVCFYIYYAFGDCSTNKFFVSFNMILCVAVSILAILPRVQEEQPRSGLLQASVVSVYTMYLTWSAMNSEPDKICNPGLSSIVKSVTSGVGIQESINGTTPAPPTSAPMLDGQSIVGLFVFFLCVLYSSIRSASNNNVDRLTMRDTVILEDDTNDDTKTLVKDEENAGQNVYDNEQEGVAYSYSFFHFMFFLASLYIMMTLTNWALPSDDYTSLNNTWPAVWVKISSSWVCILLYSWTLIAPIVLSNRSFD</sequence>
<evidence type="ECO:0000313" key="7">
    <source>
        <dbReference type="EMBL" id="CAK8692505.1"/>
    </source>
</evidence>
<organism evidence="7 8">
    <name type="scientific">Clavelina lepadiformis</name>
    <name type="common">Light-bulb sea squirt</name>
    <name type="synonym">Ascidia lepadiformis</name>
    <dbReference type="NCBI Taxonomy" id="159417"/>
    <lineage>
        <taxon>Eukaryota</taxon>
        <taxon>Metazoa</taxon>
        <taxon>Chordata</taxon>
        <taxon>Tunicata</taxon>
        <taxon>Ascidiacea</taxon>
        <taxon>Aplousobranchia</taxon>
        <taxon>Clavelinidae</taxon>
        <taxon>Clavelina</taxon>
    </lineage>
</organism>
<evidence type="ECO:0000256" key="5">
    <source>
        <dbReference type="ARBA" id="ARBA00023136"/>
    </source>
</evidence>
<evidence type="ECO:0000256" key="1">
    <source>
        <dbReference type="ARBA" id="ARBA00004141"/>
    </source>
</evidence>
<dbReference type="Proteomes" id="UP001642483">
    <property type="component" value="Unassembled WGS sequence"/>
</dbReference>
<dbReference type="PANTHER" id="PTHR10383:SF9">
    <property type="entry name" value="SERINE INCORPORATOR, ISOFORM F"/>
    <property type="match status" value="1"/>
</dbReference>
<protein>
    <recommendedName>
        <fullName evidence="9">Serine incorporator 1</fullName>
    </recommendedName>
</protein>
<evidence type="ECO:0000256" key="4">
    <source>
        <dbReference type="ARBA" id="ARBA00022989"/>
    </source>
</evidence>
<proteinExistence type="inferred from homology"/>
<feature type="transmembrane region" description="Helical" evidence="6">
    <location>
        <begin position="98"/>
        <end position="120"/>
    </location>
</feature>